<dbReference type="EMBL" id="VSWC01000027">
    <property type="protein sequence ID" value="KAA1111056.1"/>
    <property type="molecule type" value="Genomic_DNA"/>
</dbReference>
<feature type="chain" id="PRO_5022951814" evidence="1">
    <location>
        <begin position="25"/>
        <end position="113"/>
    </location>
</feature>
<accession>A0A5B0QCV9</accession>
<reference evidence="2 3" key="1">
    <citation type="submission" date="2019-05" db="EMBL/GenBank/DDBJ databases">
        <title>Emergence of the Ug99 lineage of the wheat stem rust pathogen through somatic hybridization.</title>
        <authorList>
            <person name="Li F."/>
            <person name="Upadhyaya N.M."/>
            <person name="Sperschneider J."/>
            <person name="Matny O."/>
            <person name="Nguyen-Phuc H."/>
            <person name="Mago R."/>
            <person name="Raley C."/>
            <person name="Miller M.E."/>
            <person name="Silverstein K.A.T."/>
            <person name="Henningsen E."/>
            <person name="Hirsch C.D."/>
            <person name="Visser B."/>
            <person name="Pretorius Z.A."/>
            <person name="Steffenson B.J."/>
            <person name="Schwessinger B."/>
            <person name="Dodds P.N."/>
            <person name="Figueroa M."/>
        </authorList>
    </citation>
    <scope>NUCLEOTIDE SEQUENCE [LARGE SCALE GENOMIC DNA]</scope>
    <source>
        <strain evidence="2">21-0</strain>
    </source>
</reference>
<evidence type="ECO:0000313" key="3">
    <source>
        <dbReference type="Proteomes" id="UP000324748"/>
    </source>
</evidence>
<keyword evidence="1" id="KW-0732">Signal</keyword>
<sequence>MKCSATAWLWAALIGGSLINTGAAVDLCPKCGSNKTRVIGSTSNSQCLQFWTCVHNLPHPQCQALGVSSDLYYCDNCKKDWIDSNCHWEYRKHHWDHCPSNNQHPDLDKQPSK</sequence>
<gene>
    <name evidence="2" type="ORF">PGT21_036086</name>
</gene>
<evidence type="ECO:0000256" key="1">
    <source>
        <dbReference type="SAM" id="SignalP"/>
    </source>
</evidence>
<name>A0A5B0QCV9_PUCGR</name>
<proteinExistence type="predicted"/>
<feature type="signal peptide" evidence="1">
    <location>
        <begin position="1"/>
        <end position="24"/>
    </location>
</feature>
<evidence type="ECO:0000313" key="2">
    <source>
        <dbReference type="EMBL" id="KAA1111056.1"/>
    </source>
</evidence>
<organism evidence="2 3">
    <name type="scientific">Puccinia graminis f. sp. tritici</name>
    <dbReference type="NCBI Taxonomy" id="56615"/>
    <lineage>
        <taxon>Eukaryota</taxon>
        <taxon>Fungi</taxon>
        <taxon>Dikarya</taxon>
        <taxon>Basidiomycota</taxon>
        <taxon>Pucciniomycotina</taxon>
        <taxon>Pucciniomycetes</taxon>
        <taxon>Pucciniales</taxon>
        <taxon>Pucciniaceae</taxon>
        <taxon>Puccinia</taxon>
    </lineage>
</organism>
<dbReference type="Proteomes" id="UP000324748">
    <property type="component" value="Unassembled WGS sequence"/>
</dbReference>
<keyword evidence="3" id="KW-1185">Reference proteome</keyword>
<dbReference type="AlphaFoldDB" id="A0A5B0QCV9"/>
<protein>
    <submittedName>
        <fullName evidence="2">Uncharacterized protein</fullName>
    </submittedName>
</protein>
<comment type="caution">
    <text evidence="2">The sequence shown here is derived from an EMBL/GenBank/DDBJ whole genome shotgun (WGS) entry which is preliminary data.</text>
</comment>